<keyword evidence="3" id="KW-1185">Reference proteome</keyword>
<evidence type="ECO:0000313" key="2">
    <source>
        <dbReference type="EMBL" id="KAF6748758.1"/>
    </source>
</evidence>
<gene>
    <name evidence="2" type="ORF">DFP72DRAFT_853144</name>
</gene>
<keyword evidence="1" id="KW-0732">Signal</keyword>
<accession>A0A8H6LYH1</accession>
<feature type="chain" id="PRO_5034503355" evidence="1">
    <location>
        <begin position="25"/>
        <end position="190"/>
    </location>
</feature>
<proteinExistence type="predicted"/>
<name>A0A8H6LYH1_9AGAR</name>
<organism evidence="2 3">
    <name type="scientific">Ephemerocybe angulata</name>
    <dbReference type="NCBI Taxonomy" id="980116"/>
    <lineage>
        <taxon>Eukaryota</taxon>
        <taxon>Fungi</taxon>
        <taxon>Dikarya</taxon>
        <taxon>Basidiomycota</taxon>
        <taxon>Agaricomycotina</taxon>
        <taxon>Agaricomycetes</taxon>
        <taxon>Agaricomycetidae</taxon>
        <taxon>Agaricales</taxon>
        <taxon>Agaricineae</taxon>
        <taxon>Psathyrellaceae</taxon>
        <taxon>Ephemerocybe</taxon>
    </lineage>
</organism>
<evidence type="ECO:0000256" key="1">
    <source>
        <dbReference type="SAM" id="SignalP"/>
    </source>
</evidence>
<protein>
    <submittedName>
        <fullName evidence="2">Uncharacterized protein</fullName>
    </submittedName>
</protein>
<reference evidence="2 3" key="1">
    <citation type="submission" date="2020-07" db="EMBL/GenBank/DDBJ databases">
        <title>Comparative genomics of pyrophilous fungi reveals a link between fire events and developmental genes.</title>
        <authorList>
            <consortium name="DOE Joint Genome Institute"/>
            <person name="Steindorff A.S."/>
            <person name="Carver A."/>
            <person name="Calhoun S."/>
            <person name="Stillman K."/>
            <person name="Liu H."/>
            <person name="Lipzen A."/>
            <person name="Pangilinan J."/>
            <person name="Labutti K."/>
            <person name="Bruns T.D."/>
            <person name="Grigoriev I.V."/>
        </authorList>
    </citation>
    <scope>NUCLEOTIDE SEQUENCE [LARGE SCALE GENOMIC DNA]</scope>
    <source>
        <strain evidence="2 3">CBS 144469</strain>
    </source>
</reference>
<sequence>MRARAPLGLVVGMLRLRSVPLAWGLQELLVKWDRLMLTPHGCRAETQRSEGRVVCTYPHARCCIFLLMHSRRRPKPHSNGRACLVSMSVSGARGVIDELDRVSGWLDGTGVTVVGMGRNRVSSLDVLFDRSTYHAEYAAYVPQHPGRRGLVFSLSKKSSVARRDMFADEGSPIRKYCVGVFNAVYQDPSG</sequence>
<dbReference type="AlphaFoldDB" id="A0A8H6LYH1"/>
<feature type="signal peptide" evidence="1">
    <location>
        <begin position="1"/>
        <end position="24"/>
    </location>
</feature>
<evidence type="ECO:0000313" key="3">
    <source>
        <dbReference type="Proteomes" id="UP000521943"/>
    </source>
</evidence>
<comment type="caution">
    <text evidence="2">The sequence shown here is derived from an EMBL/GenBank/DDBJ whole genome shotgun (WGS) entry which is preliminary data.</text>
</comment>
<dbReference type="EMBL" id="JACGCI010000068">
    <property type="protein sequence ID" value="KAF6748758.1"/>
    <property type="molecule type" value="Genomic_DNA"/>
</dbReference>
<dbReference type="Proteomes" id="UP000521943">
    <property type="component" value="Unassembled WGS sequence"/>
</dbReference>